<gene>
    <name evidence="1" type="ORF">dnm_013330</name>
</gene>
<reference evidence="1" key="1">
    <citation type="journal article" date="2021" name="Microb. Physiol.">
        <title>Proteogenomic Insights into the Physiology of Marine, Sulfate-Reducing, Filamentous Desulfonema limicola and Desulfonema magnum.</title>
        <authorList>
            <person name="Schnaars V."/>
            <person name="Wohlbrand L."/>
            <person name="Scheve S."/>
            <person name="Hinrichs C."/>
            <person name="Reinhardt R."/>
            <person name="Rabus R."/>
        </authorList>
    </citation>
    <scope>NUCLEOTIDE SEQUENCE</scope>
    <source>
        <strain evidence="1">4be13</strain>
    </source>
</reference>
<keyword evidence="2" id="KW-1185">Reference proteome</keyword>
<sequence>MKLETWGLFSFKFQVSSFNFPVSSFKFQVSSFQFPVLKKGGVSFRPFLSVSVHSRSHKT</sequence>
<evidence type="ECO:0000313" key="2">
    <source>
        <dbReference type="Proteomes" id="UP000663722"/>
    </source>
</evidence>
<accession>A0A975BHE1</accession>
<proteinExistence type="predicted"/>
<protein>
    <submittedName>
        <fullName evidence="1">Uncharacterized protein</fullName>
    </submittedName>
</protein>
<dbReference type="EMBL" id="CP061800">
    <property type="protein sequence ID" value="QTA85328.1"/>
    <property type="molecule type" value="Genomic_DNA"/>
</dbReference>
<name>A0A975BHE1_9BACT</name>
<dbReference type="KEGG" id="dmm:dnm_013330"/>
<organism evidence="1 2">
    <name type="scientific">Desulfonema magnum</name>
    <dbReference type="NCBI Taxonomy" id="45655"/>
    <lineage>
        <taxon>Bacteria</taxon>
        <taxon>Pseudomonadati</taxon>
        <taxon>Thermodesulfobacteriota</taxon>
        <taxon>Desulfobacteria</taxon>
        <taxon>Desulfobacterales</taxon>
        <taxon>Desulfococcaceae</taxon>
        <taxon>Desulfonema</taxon>
    </lineage>
</organism>
<evidence type="ECO:0000313" key="1">
    <source>
        <dbReference type="EMBL" id="QTA85328.1"/>
    </source>
</evidence>
<dbReference type="Proteomes" id="UP000663722">
    <property type="component" value="Chromosome"/>
</dbReference>
<dbReference type="AlphaFoldDB" id="A0A975BHE1"/>